<proteinExistence type="predicted"/>
<evidence type="ECO:0000313" key="1">
    <source>
        <dbReference type="EMBL" id="QJA50543.1"/>
    </source>
</evidence>
<dbReference type="EMBL" id="MT144817">
    <property type="protein sequence ID" value="QJH99919.1"/>
    <property type="molecule type" value="Genomic_DNA"/>
</dbReference>
<dbReference type="EMBL" id="MT144202">
    <property type="protein sequence ID" value="QJA50543.1"/>
    <property type="molecule type" value="Genomic_DNA"/>
</dbReference>
<reference evidence="1" key="1">
    <citation type="submission" date="2020-03" db="EMBL/GenBank/DDBJ databases">
        <title>The deep terrestrial virosphere.</title>
        <authorList>
            <person name="Holmfeldt K."/>
            <person name="Nilsson E."/>
            <person name="Simone D."/>
            <person name="Lopez-Fernandez M."/>
            <person name="Wu X."/>
            <person name="de Brujin I."/>
            <person name="Lundin D."/>
            <person name="Andersson A."/>
            <person name="Bertilsson S."/>
            <person name="Dopson M."/>
        </authorList>
    </citation>
    <scope>NUCLEOTIDE SEQUENCE</scope>
    <source>
        <strain evidence="1">TM448A01816</strain>
        <strain evidence="2">TM448B01735</strain>
    </source>
</reference>
<dbReference type="AlphaFoldDB" id="A0A6H1ZRI6"/>
<organism evidence="1">
    <name type="scientific">viral metagenome</name>
    <dbReference type="NCBI Taxonomy" id="1070528"/>
    <lineage>
        <taxon>unclassified sequences</taxon>
        <taxon>metagenomes</taxon>
        <taxon>organismal metagenomes</taxon>
    </lineage>
</organism>
<evidence type="ECO:0000313" key="2">
    <source>
        <dbReference type="EMBL" id="QJH99919.1"/>
    </source>
</evidence>
<sequence length="95" mass="11205">MKPVKSQINFKVKDSVMSIFSHDEIDIIEAFNIVKKYCFYSDITGYNDISIIPVDRNRELYDIVCDKNGRYITIPDSILSNLVEKERKNVSKYYR</sequence>
<accession>A0A6H1ZRI6</accession>
<protein>
    <submittedName>
        <fullName evidence="1">Uncharacterized protein</fullName>
    </submittedName>
</protein>
<name>A0A6H1ZRI6_9ZZZZ</name>
<gene>
    <name evidence="1" type="ORF">TM448A01816_0005</name>
    <name evidence="2" type="ORF">TM448B01735_0006</name>
</gene>